<accession>A0A5M3WF53</accession>
<dbReference type="OrthoDB" id="5620138at2"/>
<evidence type="ECO:0000313" key="2">
    <source>
        <dbReference type="Proteomes" id="UP000334990"/>
    </source>
</evidence>
<sequence>MDRGYTYLNSSDTGTWRTGPTGSETYRRDCSGLISMVWHLPQGYYDTSIYESWITNHDSRLTRLGSFNDLRPGDAILRQNFRGLSDHTELFAFWKNPSNHADGAYFYSFNSTGETVRNPYQITNSPFPEPGLPFPE</sequence>
<gene>
    <name evidence="1" type="ORF">Acor_70760</name>
</gene>
<dbReference type="Proteomes" id="UP000334990">
    <property type="component" value="Unassembled WGS sequence"/>
</dbReference>
<reference evidence="1 2" key="1">
    <citation type="submission" date="2019-10" db="EMBL/GenBank/DDBJ databases">
        <title>Whole genome shotgun sequence of Acrocarpospora corrugata NBRC 13972.</title>
        <authorList>
            <person name="Ichikawa N."/>
            <person name="Kimura A."/>
            <person name="Kitahashi Y."/>
            <person name="Komaki H."/>
            <person name="Oguchi A."/>
        </authorList>
    </citation>
    <scope>NUCLEOTIDE SEQUENCE [LARGE SCALE GENOMIC DNA]</scope>
    <source>
        <strain evidence="1 2">NBRC 13972</strain>
    </source>
</reference>
<evidence type="ECO:0000313" key="1">
    <source>
        <dbReference type="EMBL" id="GES05008.1"/>
    </source>
</evidence>
<evidence type="ECO:0008006" key="3">
    <source>
        <dbReference type="Google" id="ProtNLM"/>
    </source>
</evidence>
<protein>
    <recommendedName>
        <fullName evidence="3">NlpC/P60 domain-containing protein</fullName>
    </recommendedName>
</protein>
<organism evidence="1 2">
    <name type="scientific">Acrocarpospora corrugata</name>
    <dbReference type="NCBI Taxonomy" id="35763"/>
    <lineage>
        <taxon>Bacteria</taxon>
        <taxon>Bacillati</taxon>
        <taxon>Actinomycetota</taxon>
        <taxon>Actinomycetes</taxon>
        <taxon>Streptosporangiales</taxon>
        <taxon>Streptosporangiaceae</taxon>
        <taxon>Acrocarpospora</taxon>
    </lineage>
</organism>
<dbReference type="AlphaFoldDB" id="A0A5M3WF53"/>
<dbReference type="EMBL" id="BLAD01000091">
    <property type="protein sequence ID" value="GES05008.1"/>
    <property type="molecule type" value="Genomic_DNA"/>
</dbReference>
<name>A0A5M3WF53_9ACTN</name>
<proteinExistence type="predicted"/>
<keyword evidence="2" id="KW-1185">Reference proteome</keyword>
<comment type="caution">
    <text evidence="1">The sequence shown here is derived from an EMBL/GenBank/DDBJ whole genome shotgun (WGS) entry which is preliminary data.</text>
</comment>
<dbReference type="RefSeq" id="WP_155341057.1">
    <property type="nucleotide sequence ID" value="NZ_BLAD01000091.1"/>
</dbReference>